<evidence type="ECO:0000256" key="1">
    <source>
        <dbReference type="SAM" id="Phobius"/>
    </source>
</evidence>
<proteinExistence type="predicted"/>
<evidence type="ECO:0000313" key="3">
    <source>
        <dbReference type="Proteomes" id="UP000034772"/>
    </source>
</evidence>
<keyword evidence="1" id="KW-1133">Transmembrane helix</keyword>
<dbReference type="EMBL" id="LCOZ01000005">
    <property type="protein sequence ID" value="KKU87958.1"/>
    <property type="molecule type" value="Genomic_DNA"/>
</dbReference>
<feature type="transmembrane region" description="Helical" evidence="1">
    <location>
        <begin position="26"/>
        <end position="48"/>
    </location>
</feature>
<dbReference type="Gene3D" id="2.60.40.10">
    <property type="entry name" value="Immunoglobulins"/>
    <property type="match status" value="1"/>
</dbReference>
<dbReference type="InterPro" id="IPR013783">
    <property type="entry name" value="Ig-like_fold"/>
</dbReference>
<dbReference type="AlphaFoldDB" id="A0A0G1WCB6"/>
<dbReference type="SUPFAM" id="SSF82171">
    <property type="entry name" value="DPP6 N-terminal domain-like"/>
    <property type="match status" value="1"/>
</dbReference>
<protein>
    <submittedName>
        <fullName evidence="2">Uncharacterized protein</fullName>
    </submittedName>
</protein>
<organism evidence="2 3">
    <name type="scientific">Candidatus Beckwithbacteria bacterium GW2011_GWC2_47_9</name>
    <dbReference type="NCBI Taxonomy" id="1618373"/>
    <lineage>
        <taxon>Bacteria</taxon>
        <taxon>Candidatus Beckwithiibacteriota</taxon>
    </lineage>
</organism>
<reference evidence="2 3" key="1">
    <citation type="journal article" date="2015" name="Nature">
        <title>rRNA introns, odd ribosomes, and small enigmatic genomes across a large radiation of phyla.</title>
        <authorList>
            <person name="Brown C.T."/>
            <person name="Hug L.A."/>
            <person name="Thomas B.C."/>
            <person name="Sharon I."/>
            <person name="Castelle C.J."/>
            <person name="Singh A."/>
            <person name="Wilkins M.J."/>
            <person name="Williams K.H."/>
            <person name="Banfield J.F."/>
        </authorList>
    </citation>
    <scope>NUCLEOTIDE SEQUENCE [LARGE SCALE GENOMIC DNA]</scope>
</reference>
<gene>
    <name evidence="2" type="ORF">UY17_C0005G0012</name>
</gene>
<keyword evidence="1" id="KW-0472">Membrane</keyword>
<evidence type="ECO:0000313" key="2">
    <source>
        <dbReference type="EMBL" id="KKU87958.1"/>
    </source>
</evidence>
<accession>A0A0G1WCB6</accession>
<dbReference type="Proteomes" id="UP000034772">
    <property type="component" value="Unassembled WGS sequence"/>
</dbReference>
<sequence>MNVAQPQPKSSFLQRLKNAGSDDKRLVKLILIIGFGALLLLGIAAAVLEQVAPRDGKPKAQEELFSSSLWQIQPQPNQIVFGFFVDTDKNNQFDYQERAFSQISVAIRRAGETEPFRRVSADRDGLVKIDDLSQGDYEVSYDNYSQPEVSDWLFFEEYQHQGEFFPTAWRRVSLDGLGYKELIGVLAYRPPLLVAVITDNGLSWYDPERARVYAKSNLPVSKFVSRGNDIYYLRDGKLFHLDWTNRTVIEEMIWLEEAEAGGWTLSPGGKTIVYSSAKEQHYRSQIEACNEGSLLWEGLRPEAKAVSFIDETSWLTIARTDTDQPWQLFKVNCDVAGPVVTVAGPVSVGYLGGNDWFYGTAEAGYFYDSANKQTVKYTALGGGGGVTVSADNRYLLKKLSQTGWLAVDYPAVKTSGVEKHYLLTGIVAEPTVIGDDVYFVRGKACEADGDCGEIVKISLQSSGAWSIESTWDLKNVAAQKVLGVVE</sequence>
<name>A0A0G1WCB6_9BACT</name>
<comment type="caution">
    <text evidence="2">The sequence shown here is derived from an EMBL/GenBank/DDBJ whole genome shotgun (WGS) entry which is preliminary data.</text>
</comment>
<keyword evidence="1" id="KW-0812">Transmembrane</keyword>